<comment type="caution">
    <text evidence="2">The sequence shown here is derived from an EMBL/GenBank/DDBJ whole genome shotgun (WGS) entry which is preliminary data.</text>
</comment>
<keyword evidence="3" id="KW-1185">Reference proteome</keyword>
<dbReference type="SUPFAM" id="SSF56801">
    <property type="entry name" value="Acetyl-CoA synthetase-like"/>
    <property type="match status" value="1"/>
</dbReference>
<dbReference type="Gene3D" id="3.40.50.12780">
    <property type="entry name" value="N-terminal domain of ligase-like"/>
    <property type="match status" value="1"/>
</dbReference>
<name>A0ABW2BMK9_9HYPH</name>
<evidence type="ECO:0000259" key="1">
    <source>
        <dbReference type="Pfam" id="PF00501"/>
    </source>
</evidence>
<evidence type="ECO:0000313" key="3">
    <source>
        <dbReference type="Proteomes" id="UP001596292"/>
    </source>
</evidence>
<proteinExistence type="predicted"/>
<gene>
    <name evidence="2" type="ORF">ACFQE0_16045</name>
</gene>
<sequence>MSAHAAEFSAPPADEPLRHGLASALNAAAEVHPQRTLLRDSGDRPAWCGRPSINWTYAAAAEIVGRLARGIAAWRLAPGSRIGLCFAGGAEASLAHLAVEAAGHLPCPLSPVWDEDALSCAVESAGLVAVLTEGRRGQRRPAEELTHTALRHFSLRFIAAFGPGLPDGVISLDAMALERGIIDPQRGLGLITFAGADPRRPVKRDAAGFDAAVAAHRERLASPERVLTLLPPHDLRGLVTGLGLALASGASLETLIPFDSASFRIALLRPVPTRLVVPAAFESALADITLPWTVRAIDIVHRAPARLPEPSVRDMAGPPASTCWFWTRMRSSPAPGAGGNYRAPTP</sequence>
<dbReference type="Pfam" id="PF00501">
    <property type="entry name" value="AMP-binding"/>
    <property type="match status" value="1"/>
</dbReference>
<dbReference type="InterPro" id="IPR042099">
    <property type="entry name" value="ANL_N_sf"/>
</dbReference>
<dbReference type="InterPro" id="IPR000873">
    <property type="entry name" value="AMP-dep_synth/lig_dom"/>
</dbReference>
<accession>A0ABW2BMK9</accession>
<dbReference type="Proteomes" id="UP001596292">
    <property type="component" value="Unassembled WGS sequence"/>
</dbReference>
<protein>
    <submittedName>
        <fullName evidence="2">AMP-binding protein</fullName>
    </submittedName>
</protein>
<reference evidence="3" key="1">
    <citation type="journal article" date="2019" name="Int. J. Syst. Evol. Microbiol.">
        <title>The Global Catalogue of Microorganisms (GCM) 10K type strain sequencing project: providing services to taxonomists for standard genome sequencing and annotation.</title>
        <authorList>
            <consortium name="The Broad Institute Genomics Platform"/>
            <consortium name="The Broad Institute Genome Sequencing Center for Infectious Disease"/>
            <person name="Wu L."/>
            <person name="Ma J."/>
        </authorList>
    </citation>
    <scope>NUCLEOTIDE SEQUENCE [LARGE SCALE GENOMIC DNA]</scope>
    <source>
        <strain evidence="3">CCUG 48316</strain>
    </source>
</reference>
<dbReference type="EMBL" id="JBHSWN010000001">
    <property type="protein sequence ID" value="MFC6790994.1"/>
    <property type="molecule type" value="Genomic_DNA"/>
</dbReference>
<organism evidence="2 3">
    <name type="scientific">Methylobacterium komagatae</name>
    <dbReference type="NCBI Taxonomy" id="374425"/>
    <lineage>
        <taxon>Bacteria</taxon>
        <taxon>Pseudomonadati</taxon>
        <taxon>Pseudomonadota</taxon>
        <taxon>Alphaproteobacteria</taxon>
        <taxon>Hyphomicrobiales</taxon>
        <taxon>Methylobacteriaceae</taxon>
        <taxon>Methylobacterium</taxon>
    </lineage>
</organism>
<evidence type="ECO:0000313" key="2">
    <source>
        <dbReference type="EMBL" id="MFC6790994.1"/>
    </source>
</evidence>
<dbReference type="RefSeq" id="WP_378971399.1">
    <property type="nucleotide sequence ID" value="NZ_JBHSWN010000001.1"/>
</dbReference>
<feature type="domain" description="AMP-dependent synthetase/ligase" evidence="1">
    <location>
        <begin position="33"/>
        <end position="142"/>
    </location>
</feature>